<protein>
    <submittedName>
        <fullName evidence="1">Uncharacterized protein</fullName>
    </submittedName>
</protein>
<evidence type="ECO:0000313" key="1">
    <source>
        <dbReference type="EMBL" id="AFK48108.1"/>
    </source>
</evidence>
<dbReference type="EMBL" id="BT148314">
    <property type="protein sequence ID" value="AFK48108.1"/>
    <property type="molecule type" value="mRNA"/>
</dbReference>
<dbReference type="AlphaFoldDB" id="I3T6G6"/>
<name>I3T6G6_LOTJA</name>
<proteinExistence type="evidence at transcript level"/>
<sequence>MSCISGDPTVAYVFPSSVSIHDSRLISSASTYRKPWRLLMMFTISLWSMPRSAANSPESLIS</sequence>
<reference evidence="1" key="1">
    <citation type="submission" date="2012-05" db="EMBL/GenBank/DDBJ databases">
        <authorList>
            <person name="Krishnakumar V."/>
            <person name="Cheung F."/>
            <person name="Xiao Y."/>
            <person name="Chan A."/>
            <person name="Moskal W.A."/>
            <person name="Town C.D."/>
        </authorList>
    </citation>
    <scope>NUCLEOTIDE SEQUENCE</scope>
</reference>
<organism evidence="1">
    <name type="scientific">Lotus japonicus</name>
    <name type="common">Lotus corniculatus var. japonicus</name>
    <dbReference type="NCBI Taxonomy" id="34305"/>
    <lineage>
        <taxon>Eukaryota</taxon>
        <taxon>Viridiplantae</taxon>
        <taxon>Streptophyta</taxon>
        <taxon>Embryophyta</taxon>
        <taxon>Tracheophyta</taxon>
        <taxon>Spermatophyta</taxon>
        <taxon>Magnoliopsida</taxon>
        <taxon>eudicotyledons</taxon>
        <taxon>Gunneridae</taxon>
        <taxon>Pentapetalae</taxon>
        <taxon>rosids</taxon>
        <taxon>fabids</taxon>
        <taxon>Fabales</taxon>
        <taxon>Fabaceae</taxon>
        <taxon>Papilionoideae</taxon>
        <taxon>50 kb inversion clade</taxon>
        <taxon>NPAAA clade</taxon>
        <taxon>Hologalegina</taxon>
        <taxon>robinioid clade</taxon>
        <taxon>Loteae</taxon>
        <taxon>Lotus</taxon>
    </lineage>
</organism>
<accession>I3T6G6</accession>